<evidence type="ECO:0000256" key="3">
    <source>
        <dbReference type="ARBA" id="ARBA00006667"/>
    </source>
</evidence>
<dbReference type="Pfam" id="PF03765">
    <property type="entry name" value="CRAL_TRIO_N"/>
    <property type="match status" value="1"/>
</dbReference>
<keyword evidence="8" id="KW-0479">Metal-binding</keyword>
<dbReference type="CDD" id="cd00170">
    <property type="entry name" value="SEC14"/>
    <property type="match status" value="1"/>
</dbReference>
<proteinExistence type="inferred from homology"/>
<comment type="function">
    <text evidence="15">Non-classical phosphatidylinositol (PtdIns) transfer protein (PITP), which exhibits PtdIns-binding/transfer activity in the absence of detectable PtdCho-binding/transfer activity. Regulates PtdIns(4,5)P2 homeostasis at the plasma membrane. Heme-binding protein that may play a role in organic oxidant-induced stress responses.</text>
</comment>
<protein>
    <recommendedName>
        <fullName evidence="4 16">Phosphatidylinositol transfer protein SFH5</fullName>
        <shortName evidence="16">PITP SFH5</shortName>
    </recommendedName>
</protein>
<evidence type="ECO:0000256" key="12">
    <source>
        <dbReference type="ARBA" id="ARBA00023055"/>
    </source>
</evidence>
<evidence type="ECO:0000256" key="11">
    <source>
        <dbReference type="ARBA" id="ARBA00023004"/>
    </source>
</evidence>
<evidence type="ECO:0000313" key="19">
    <source>
        <dbReference type="EMBL" id="KAJ9662557.1"/>
    </source>
</evidence>
<feature type="compositionally biased region" description="Polar residues" evidence="17">
    <location>
        <begin position="1"/>
        <end position="22"/>
    </location>
</feature>
<keyword evidence="11" id="KW-0408">Iron</keyword>
<evidence type="ECO:0000256" key="9">
    <source>
        <dbReference type="ARBA" id="ARBA00022824"/>
    </source>
</evidence>
<feature type="region of interest" description="Disordered" evidence="17">
    <location>
        <begin position="1"/>
        <end position="56"/>
    </location>
</feature>
<reference evidence="19" key="1">
    <citation type="submission" date="2022-10" db="EMBL/GenBank/DDBJ databases">
        <title>Culturing micro-colonial fungi from biological soil crusts in the Mojave desert and describing Neophaeococcomyces mojavensis, and introducing the new genera and species Taxawa tesnikishii.</title>
        <authorList>
            <person name="Kurbessoian T."/>
            <person name="Stajich J.E."/>
        </authorList>
    </citation>
    <scope>NUCLEOTIDE SEQUENCE</scope>
    <source>
        <strain evidence="19">TK_1</strain>
    </source>
</reference>
<dbReference type="SUPFAM" id="SSF46938">
    <property type="entry name" value="CRAL/TRIO N-terminal domain"/>
    <property type="match status" value="1"/>
</dbReference>
<dbReference type="PROSITE" id="PS50191">
    <property type="entry name" value="CRAL_TRIO"/>
    <property type="match status" value="1"/>
</dbReference>
<keyword evidence="6 16" id="KW-0963">Cytoplasm</keyword>
<dbReference type="InterPro" id="IPR001251">
    <property type="entry name" value="CRAL-TRIO_dom"/>
</dbReference>
<evidence type="ECO:0000256" key="7">
    <source>
        <dbReference type="ARBA" id="ARBA00022617"/>
    </source>
</evidence>
<dbReference type="SMART" id="SM00516">
    <property type="entry name" value="SEC14"/>
    <property type="match status" value="1"/>
</dbReference>
<organism evidence="19 20">
    <name type="scientific">Coniosporium apollinis</name>
    <dbReference type="NCBI Taxonomy" id="61459"/>
    <lineage>
        <taxon>Eukaryota</taxon>
        <taxon>Fungi</taxon>
        <taxon>Dikarya</taxon>
        <taxon>Ascomycota</taxon>
        <taxon>Pezizomycotina</taxon>
        <taxon>Dothideomycetes</taxon>
        <taxon>Dothideomycetes incertae sedis</taxon>
        <taxon>Coniosporium</taxon>
    </lineage>
</organism>
<keyword evidence="10 16" id="KW-0492">Microsome</keyword>
<dbReference type="InterPro" id="IPR036865">
    <property type="entry name" value="CRAL-TRIO_dom_sf"/>
</dbReference>
<dbReference type="InterPro" id="IPR042938">
    <property type="entry name" value="Sfh5"/>
</dbReference>
<dbReference type="PANTHER" id="PTHR47669:SF1">
    <property type="entry name" value="PHOSPHATIDYLINOSITOL TRANSFER PROTEIN SFH5"/>
    <property type="match status" value="1"/>
</dbReference>
<dbReference type="Pfam" id="PF00650">
    <property type="entry name" value="CRAL_TRIO"/>
    <property type="match status" value="1"/>
</dbReference>
<keyword evidence="12 16" id="KW-0445">Lipid transport</keyword>
<evidence type="ECO:0000256" key="6">
    <source>
        <dbReference type="ARBA" id="ARBA00022490"/>
    </source>
</evidence>
<evidence type="ECO:0000256" key="2">
    <source>
        <dbReference type="ARBA" id="ARBA00004406"/>
    </source>
</evidence>
<feature type="domain" description="CRAL-TRIO" evidence="18">
    <location>
        <begin position="183"/>
        <end position="316"/>
    </location>
</feature>
<dbReference type="InterPro" id="IPR036273">
    <property type="entry name" value="CRAL/TRIO_N_dom_sf"/>
</dbReference>
<keyword evidence="20" id="KW-1185">Reference proteome</keyword>
<keyword evidence="5 16" id="KW-0813">Transport</keyword>
<comment type="caution">
    <text evidence="19">The sequence shown here is derived from an EMBL/GenBank/DDBJ whole genome shotgun (WGS) entry which is preliminary data.</text>
</comment>
<dbReference type="SUPFAM" id="SSF52087">
    <property type="entry name" value="CRAL/TRIO domain"/>
    <property type="match status" value="1"/>
</dbReference>
<evidence type="ECO:0000256" key="17">
    <source>
        <dbReference type="SAM" id="MobiDB-lite"/>
    </source>
</evidence>
<keyword evidence="9 16" id="KW-0256">Endoplasmic reticulum</keyword>
<dbReference type="PANTHER" id="PTHR47669">
    <property type="entry name" value="PHOSPHATIDYLINOSITOL TRANSFER PROTEIN SFH5"/>
    <property type="match status" value="1"/>
</dbReference>
<gene>
    <name evidence="19" type="primary">SFH5</name>
    <name evidence="19" type="ORF">H2201_006045</name>
</gene>
<comment type="similarity">
    <text evidence="3 16">Belongs to the SFH5 family.</text>
</comment>
<evidence type="ECO:0000256" key="10">
    <source>
        <dbReference type="ARBA" id="ARBA00022848"/>
    </source>
</evidence>
<keyword evidence="13 16" id="KW-0472">Membrane</keyword>
<evidence type="ECO:0000256" key="1">
    <source>
        <dbReference type="ARBA" id="ARBA00001970"/>
    </source>
</evidence>
<dbReference type="InterPro" id="IPR011074">
    <property type="entry name" value="CRAL/TRIO_N_dom"/>
</dbReference>
<dbReference type="Proteomes" id="UP001172684">
    <property type="component" value="Unassembled WGS sequence"/>
</dbReference>
<evidence type="ECO:0000313" key="20">
    <source>
        <dbReference type="Proteomes" id="UP001172684"/>
    </source>
</evidence>
<evidence type="ECO:0000256" key="13">
    <source>
        <dbReference type="ARBA" id="ARBA00023136"/>
    </source>
</evidence>
<dbReference type="EMBL" id="JAPDRL010000049">
    <property type="protein sequence ID" value="KAJ9662557.1"/>
    <property type="molecule type" value="Genomic_DNA"/>
</dbReference>
<dbReference type="Gene3D" id="3.40.525.10">
    <property type="entry name" value="CRAL-TRIO lipid binding domain"/>
    <property type="match status" value="1"/>
</dbReference>
<evidence type="ECO:0000259" key="18">
    <source>
        <dbReference type="PROSITE" id="PS50191"/>
    </source>
</evidence>
<keyword evidence="7" id="KW-0349">Heme</keyword>
<evidence type="ECO:0000256" key="5">
    <source>
        <dbReference type="ARBA" id="ARBA00022448"/>
    </source>
</evidence>
<evidence type="ECO:0000256" key="4">
    <source>
        <dbReference type="ARBA" id="ARBA00018320"/>
    </source>
</evidence>
<evidence type="ECO:0000256" key="14">
    <source>
        <dbReference type="ARBA" id="ARBA00024146"/>
    </source>
</evidence>
<sequence length="326" mass="35592">MDTQPATLTDKTPTSAVPNTVESHAAPKSAADDSGVAEAVHTAAPGPSEPSWPALSEGHPLAKFAAQLPDILREADYAEVYGIHLRPDAPFHTKLILQKFLRANQNDLAKAREQLLATLKWRKEFQPLKAMEETFSRKRFGGLGYVCVVDGVPGSVNGKDVVTFNIYGAVKDNKATFGDLDGFLRWRVALMELTLQKLSLPAATTPIPDYGAGPDPYQAIQVHDYLQVSFLRQDPVVKTATRKTIDTFSRYYPETLSRKFFVNVPVIMGWMFSAMRMVLSKETVKKFTVLSYGNQLAGELGSGVPEAYGGKAGALQSVGETVKLEG</sequence>
<evidence type="ECO:0000256" key="16">
    <source>
        <dbReference type="RuleBase" id="RU367059"/>
    </source>
</evidence>
<comment type="cofactor">
    <cofactor evidence="1">
        <name>heme b</name>
        <dbReference type="ChEBI" id="CHEBI:60344"/>
    </cofactor>
</comment>
<comment type="subcellular location">
    <subcellularLocation>
        <location evidence="16">Cytoplasm</location>
    </subcellularLocation>
    <subcellularLocation>
        <location evidence="2 16">Endoplasmic reticulum membrane</location>
        <topology evidence="2 16">Peripheral membrane protein</topology>
    </subcellularLocation>
    <subcellularLocation>
        <location evidence="16">Microsome membrane</location>
        <topology evidence="16">Peripheral membrane protein</topology>
    </subcellularLocation>
</comment>
<name>A0ABQ9NN51_9PEZI</name>
<accession>A0ABQ9NN51</accession>
<evidence type="ECO:0000256" key="8">
    <source>
        <dbReference type="ARBA" id="ARBA00022723"/>
    </source>
</evidence>
<comment type="catalytic activity">
    <reaction evidence="14">
        <text>a 1,2-diacyl-sn-glycero-3-phospho-(1D-myo-inositol)(in) = a 1,2-diacyl-sn-glycero-3-phospho-(1D-myo-inositol)(out)</text>
        <dbReference type="Rhea" id="RHEA:38691"/>
        <dbReference type="ChEBI" id="CHEBI:57880"/>
    </reaction>
    <physiologicalReaction direction="left-to-right" evidence="14">
        <dbReference type="Rhea" id="RHEA:38692"/>
    </physiologicalReaction>
</comment>
<evidence type="ECO:0000256" key="15">
    <source>
        <dbReference type="ARBA" id="ARBA00024180"/>
    </source>
</evidence>